<feature type="transmembrane region" description="Helical" evidence="2">
    <location>
        <begin position="461"/>
        <end position="480"/>
    </location>
</feature>
<evidence type="ECO:0000313" key="4">
    <source>
        <dbReference type="EMBL" id="PJE36959.1"/>
    </source>
</evidence>
<feature type="transmembrane region" description="Helical" evidence="2">
    <location>
        <begin position="141"/>
        <end position="161"/>
    </location>
</feature>
<dbReference type="PANTHER" id="PTHR43849:SF2">
    <property type="entry name" value="BLL3936 PROTEIN"/>
    <property type="match status" value="1"/>
</dbReference>
<feature type="transmembrane region" description="Helical" evidence="2">
    <location>
        <begin position="231"/>
        <end position="251"/>
    </location>
</feature>
<keyword evidence="5" id="KW-1185">Reference proteome</keyword>
<comment type="function">
    <text evidence="1">Part of the tripartite ATP-independent periplasmic (TRAP) transport system.</text>
</comment>
<dbReference type="NCBIfam" id="TIGR02123">
    <property type="entry name" value="TRAP_fused"/>
    <property type="match status" value="1"/>
</dbReference>
<keyword evidence="1" id="KW-0997">Cell inner membrane</keyword>
<dbReference type="RefSeq" id="WP_100162219.1">
    <property type="nucleotide sequence ID" value="NZ_PGTB01000025.1"/>
</dbReference>
<proteinExistence type="predicted"/>
<feature type="transmembrane region" description="Helical" evidence="2">
    <location>
        <begin position="181"/>
        <end position="204"/>
    </location>
</feature>
<feature type="transmembrane region" description="Helical" evidence="2">
    <location>
        <begin position="284"/>
        <end position="302"/>
    </location>
</feature>
<keyword evidence="1" id="KW-0813">Transport</keyword>
<feature type="transmembrane region" description="Helical" evidence="2">
    <location>
        <begin position="20"/>
        <end position="40"/>
    </location>
</feature>
<feature type="transmembrane region" description="Helical" evidence="2">
    <location>
        <begin position="582"/>
        <end position="602"/>
    </location>
</feature>
<feature type="transmembrane region" description="Helical" evidence="2">
    <location>
        <begin position="511"/>
        <end position="533"/>
    </location>
</feature>
<evidence type="ECO:0000313" key="5">
    <source>
        <dbReference type="Proteomes" id="UP000231553"/>
    </source>
</evidence>
<accession>A0A2M8J2E6</accession>
<feature type="domain" description="TRAP C4-dicarboxylate transport system permease DctM subunit" evidence="3">
    <location>
        <begin position="123"/>
        <end position="564"/>
    </location>
</feature>
<feature type="transmembrane region" description="Helical" evidence="2">
    <location>
        <begin position="381"/>
        <end position="399"/>
    </location>
</feature>
<feature type="transmembrane region" description="Helical" evidence="2">
    <location>
        <begin position="354"/>
        <end position="372"/>
    </location>
</feature>
<dbReference type="EMBL" id="PGTB01000025">
    <property type="protein sequence ID" value="PJE36959.1"/>
    <property type="molecule type" value="Genomic_DNA"/>
</dbReference>
<gene>
    <name evidence="4" type="ORF">CVM52_09215</name>
</gene>
<feature type="transmembrane region" description="Helical" evidence="2">
    <location>
        <begin position="52"/>
        <end position="70"/>
    </location>
</feature>
<dbReference type="InterPro" id="IPR011853">
    <property type="entry name" value="TRAP_DctM-Dct_fused"/>
</dbReference>
<name>A0A2M8J2E6_9RHOB</name>
<feature type="transmembrane region" description="Helical" evidence="2">
    <location>
        <begin position="309"/>
        <end position="330"/>
    </location>
</feature>
<feature type="transmembrane region" description="Helical" evidence="2">
    <location>
        <begin position="429"/>
        <end position="449"/>
    </location>
</feature>
<dbReference type="PANTHER" id="PTHR43849">
    <property type="entry name" value="BLL3936 PROTEIN"/>
    <property type="match status" value="1"/>
</dbReference>
<protein>
    <recommendedName>
        <fullName evidence="3">TRAP C4-dicarboxylate transport system permease DctM subunit domain-containing protein</fullName>
    </recommendedName>
</protein>
<feature type="transmembrane region" description="Helical" evidence="2">
    <location>
        <begin position="486"/>
        <end position="504"/>
    </location>
</feature>
<keyword evidence="2" id="KW-0472">Membrane</keyword>
<dbReference type="OrthoDB" id="9759894at2"/>
<keyword evidence="2" id="KW-0812">Transmembrane</keyword>
<organism evidence="4 5">
    <name type="scientific">Pseudooceanicola lipolyticus</name>
    <dbReference type="NCBI Taxonomy" id="2029104"/>
    <lineage>
        <taxon>Bacteria</taxon>
        <taxon>Pseudomonadati</taxon>
        <taxon>Pseudomonadota</taxon>
        <taxon>Alphaproteobacteria</taxon>
        <taxon>Rhodobacterales</taxon>
        <taxon>Paracoccaceae</taxon>
        <taxon>Pseudooceanicola</taxon>
    </lineage>
</organism>
<comment type="caution">
    <text evidence="4">The sequence shown here is derived from an EMBL/GenBank/DDBJ whole genome shotgun (WGS) entry which is preliminary data.</text>
</comment>
<feature type="transmembrane region" description="Helical" evidence="2">
    <location>
        <begin position="553"/>
        <end position="570"/>
    </location>
</feature>
<dbReference type="InterPro" id="IPR010656">
    <property type="entry name" value="DctM"/>
</dbReference>
<dbReference type="Proteomes" id="UP000231553">
    <property type="component" value="Unassembled WGS sequence"/>
</dbReference>
<evidence type="ECO:0000259" key="3">
    <source>
        <dbReference type="Pfam" id="PF06808"/>
    </source>
</evidence>
<evidence type="ECO:0000256" key="1">
    <source>
        <dbReference type="RuleBase" id="RU369079"/>
    </source>
</evidence>
<feature type="transmembrane region" description="Helical" evidence="2">
    <location>
        <begin position="116"/>
        <end position="134"/>
    </location>
</feature>
<keyword evidence="2" id="KW-1133">Transmembrane helix</keyword>
<sequence length="646" mass="67827">MSEADLTGQMSRQNGRGTDLKTLVGATLGALVFVYALLHVGQVLFLWQPPELFRTLHLCLSLVVLSLVGLQATANAARRILCLALVAAALAVLAYVFVMHDALINDRLFGPSSADMLVGVVLLVSVMLAAQGVWGFTIPALAILALLYGYFGHLFSSNLLFHGGMSLERLLSYTSIPYFQGVLGSMTGLSGTMIFIFMLLAGLLKSTGGIDFVLRLAGRISGMSRGGPAKVAIIGSGIMGMISGSTVANVASTGTITIPLMTKTGFSPEEAGAVEAVSSTGGQFMPPVMGLTAFLIVGITGASYSTVMLAAAIPAVVFYVNLILAVHFSAAARESLSSPVAQEVGDLPDWKTDIGQFAHLILAVILLTILLLQQVAPSRSAIIAIGFLAVAEIFKQLYLNRDDLGHGIAIFCRRLYEGVLDGVKSGAQLAAVIAVIGIIVDMMTVTGLAQRLSHMVLGFENLGLFPLLCIVAATCLVFGLGMPTPAAYTLVAVLGAPTLVSYGVDLLAAHMFVFFFAAMSAITPPIALASLIASRISGGNYAATAMHSVRLGLPGFILPFFLVYYPEILLGGDNMFATLLRIGAMLVFFFALNIVFAGSGVWSGSNILLRLLLLAVAAISTVDIFQLPIVLMAALLGAVLFVRQRA</sequence>
<dbReference type="GO" id="GO:0005886">
    <property type="term" value="C:plasma membrane"/>
    <property type="evidence" value="ECO:0007669"/>
    <property type="project" value="UniProtKB-SubCell"/>
</dbReference>
<dbReference type="Pfam" id="PF06808">
    <property type="entry name" value="DctM"/>
    <property type="match status" value="1"/>
</dbReference>
<feature type="transmembrane region" description="Helical" evidence="2">
    <location>
        <begin position="82"/>
        <end position="104"/>
    </location>
</feature>
<keyword evidence="1" id="KW-1003">Cell membrane</keyword>
<evidence type="ECO:0000256" key="2">
    <source>
        <dbReference type="SAM" id="Phobius"/>
    </source>
</evidence>
<reference evidence="4 5" key="1">
    <citation type="journal article" date="2018" name="Int. J. Syst. Evol. Microbiol.">
        <title>Pseudooceanicola lipolyticus sp. nov., a marine alphaproteobacterium, reclassification of Oceanicola flagellatus as Pseudooceanicola flagellatus comb. nov. and emended description of the genus Pseudooceanicola.</title>
        <authorList>
            <person name="Huang M.-M."/>
            <person name="Guo L.-L."/>
            <person name="Wu Y.-H."/>
            <person name="Lai Q.-L."/>
            <person name="Shao Z.-Z."/>
            <person name="Wang C.-S."/>
            <person name="Wu M."/>
            <person name="Xu X.-W."/>
        </authorList>
    </citation>
    <scope>NUCLEOTIDE SEQUENCE [LARGE SCALE GENOMIC DNA]</scope>
    <source>
        <strain evidence="4 5">157</strain>
    </source>
</reference>
<dbReference type="AlphaFoldDB" id="A0A2M8J2E6"/>
<comment type="subcellular location">
    <subcellularLocation>
        <location evidence="1">Cell inner membrane</location>
        <topology evidence="1">Multi-pass membrane protein</topology>
    </subcellularLocation>
</comment>
<dbReference type="GO" id="GO:0022857">
    <property type="term" value="F:transmembrane transporter activity"/>
    <property type="evidence" value="ECO:0007669"/>
    <property type="project" value="UniProtKB-UniRule"/>
</dbReference>
<feature type="transmembrane region" description="Helical" evidence="2">
    <location>
        <begin position="608"/>
        <end position="641"/>
    </location>
</feature>